<sequence length="167" mass="18991">MELSIVVADTSVLINFLKLDRMDLIARHSSKFLVTNHVSDEVTRHYISQRVRLMDAFESGILQEHPVADEQDVALFGKLCTDLGAGESSAIAFALHRDYALAMDDGKAIKIAKKISKDMKIFRTQDLFQSMIQESLIDILEADSLKQELETVHRFKMPFQSFSHFTK</sequence>
<dbReference type="EMBL" id="LUUL01000093">
    <property type="protein sequence ID" value="OAI24227.1"/>
    <property type="molecule type" value="Genomic_DNA"/>
</dbReference>
<keyword evidence="2" id="KW-1185">Reference proteome</keyword>
<gene>
    <name evidence="1" type="ORF">A1356_16230</name>
</gene>
<dbReference type="Pfam" id="PF11848">
    <property type="entry name" value="DUF3368"/>
    <property type="match status" value="1"/>
</dbReference>
<comment type="caution">
    <text evidence="1">The sequence shown here is derived from an EMBL/GenBank/DDBJ whole genome shotgun (WGS) entry which is preliminary data.</text>
</comment>
<dbReference type="InterPro" id="IPR021799">
    <property type="entry name" value="PIN-like_prokaryotic"/>
</dbReference>
<dbReference type="RefSeq" id="WP_064023791.1">
    <property type="nucleotide sequence ID" value="NZ_LUUL01000093.1"/>
</dbReference>
<protein>
    <submittedName>
        <fullName evidence="1">Uncharacterized protein</fullName>
    </submittedName>
</protein>
<reference evidence="1 2" key="1">
    <citation type="submission" date="2016-03" db="EMBL/GenBank/DDBJ databases">
        <authorList>
            <person name="Heylen K."/>
            <person name="De Vos P."/>
            <person name="Vekeman B."/>
        </authorList>
    </citation>
    <scope>NUCLEOTIDE SEQUENCE [LARGE SCALE GENOMIC DNA]</scope>
    <source>
        <strain evidence="1 2">R-49807</strain>
    </source>
</reference>
<accession>A0AA91DAV4</accession>
<dbReference type="Proteomes" id="UP000077734">
    <property type="component" value="Unassembled WGS sequence"/>
</dbReference>
<name>A0AA91DAV4_9GAMM</name>
<dbReference type="AlphaFoldDB" id="A0AA91DAV4"/>
<dbReference type="PANTHER" id="PTHR39550">
    <property type="entry name" value="SLL0658 PROTEIN"/>
    <property type="match status" value="1"/>
</dbReference>
<organism evidence="1 2">
    <name type="scientific">Methylomonas koyamae</name>
    <dbReference type="NCBI Taxonomy" id="702114"/>
    <lineage>
        <taxon>Bacteria</taxon>
        <taxon>Pseudomonadati</taxon>
        <taxon>Pseudomonadota</taxon>
        <taxon>Gammaproteobacteria</taxon>
        <taxon>Methylococcales</taxon>
        <taxon>Methylococcaceae</taxon>
        <taxon>Methylomonas</taxon>
    </lineage>
</organism>
<evidence type="ECO:0000313" key="1">
    <source>
        <dbReference type="EMBL" id="OAI24227.1"/>
    </source>
</evidence>
<proteinExistence type="predicted"/>
<dbReference type="PANTHER" id="PTHR39550:SF1">
    <property type="entry name" value="SLL0658 PROTEIN"/>
    <property type="match status" value="1"/>
</dbReference>
<evidence type="ECO:0000313" key="2">
    <source>
        <dbReference type="Proteomes" id="UP000077734"/>
    </source>
</evidence>